<evidence type="ECO:0000313" key="2">
    <source>
        <dbReference type="Proteomes" id="UP001239111"/>
    </source>
</evidence>
<accession>A0ACC2NT25</accession>
<protein>
    <submittedName>
        <fullName evidence="1">Uncharacterized protein</fullName>
    </submittedName>
</protein>
<organism evidence="1 2">
    <name type="scientific">Eretmocerus hayati</name>
    <dbReference type="NCBI Taxonomy" id="131215"/>
    <lineage>
        <taxon>Eukaryota</taxon>
        <taxon>Metazoa</taxon>
        <taxon>Ecdysozoa</taxon>
        <taxon>Arthropoda</taxon>
        <taxon>Hexapoda</taxon>
        <taxon>Insecta</taxon>
        <taxon>Pterygota</taxon>
        <taxon>Neoptera</taxon>
        <taxon>Endopterygota</taxon>
        <taxon>Hymenoptera</taxon>
        <taxon>Apocrita</taxon>
        <taxon>Proctotrupomorpha</taxon>
        <taxon>Chalcidoidea</taxon>
        <taxon>Aphelinidae</taxon>
        <taxon>Aphelininae</taxon>
        <taxon>Eretmocerus</taxon>
    </lineage>
</organism>
<dbReference type="EMBL" id="CM056743">
    <property type="protein sequence ID" value="KAJ8673377.1"/>
    <property type="molecule type" value="Genomic_DNA"/>
</dbReference>
<comment type="caution">
    <text evidence="1">The sequence shown here is derived from an EMBL/GenBank/DDBJ whole genome shotgun (WGS) entry which is preliminary data.</text>
</comment>
<evidence type="ECO:0000313" key="1">
    <source>
        <dbReference type="EMBL" id="KAJ8673377.1"/>
    </source>
</evidence>
<dbReference type="Proteomes" id="UP001239111">
    <property type="component" value="Chromosome 3"/>
</dbReference>
<proteinExistence type="predicted"/>
<name>A0ACC2NT25_9HYME</name>
<gene>
    <name evidence="1" type="ORF">QAD02_004639</name>
</gene>
<reference evidence="1" key="1">
    <citation type="submission" date="2023-04" db="EMBL/GenBank/DDBJ databases">
        <title>A chromosome-level genome assembly of the parasitoid wasp Eretmocerus hayati.</title>
        <authorList>
            <person name="Zhong Y."/>
            <person name="Liu S."/>
            <person name="Liu Y."/>
        </authorList>
    </citation>
    <scope>NUCLEOTIDE SEQUENCE</scope>
    <source>
        <strain evidence="1">ZJU_SS_LIU_2023</strain>
    </source>
</reference>
<sequence>MPSDRLPLKIIGEMTSSKVTIKWVIPNFLNQCSATPLQTRWVSPPYDLGGTRRCCLLLIPDEEHFALYLFSFGGDFKISAKLFILNSSQEEVKAFHVANCTMKKGLIYGINKYLKPSDLSVGSPLLQSGQLVVGCEISFDLETKESEKNPEPPGDLFRLRKLDEYEELFESKKFSDIVFIVEGREILAHKNIIANKTPVFTAMFDHDMKESDQNIVKITDISYNAMYELLRFVYAGKIKDMASNAEDLLIASEKYLIKELKMLCEDFLSKNLTSGNVVHHLNLANMYNAAHLRAEGIKFITHHAEEIADAPDFDTRELDPEVMREVFHSMAKSKKRKLE</sequence>
<keyword evidence="2" id="KW-1185">Reference proteome</keyword>